<evidence type="ECO:0000313" key="3">
    <source>
        <dbReference type="Proteomes" id="UP001552299"/>
    </source>
</evidence>
<dbReference type="EMBL" id="JANQDX010000019">
    <property type="protein sequence ID" value="KAL0904406.1"/>
    <property type="molecule type" value="Genomic_DNA"/>
</dbReference>
<dbReference type="PANTHER" id="PTHR48145">
    <property type="entry name" value="NUCLEAR ENVELOPE-ASSOCIATED PROTEIN 1"/>
    <property type="match status" value="1"/>
</dbReference>
<accession>A0ABD0TXG3</accession>
<dbReference type="PANTHER" id="PTHR48145:SF5">
    <property type="entry name" value="NUCLEAR ENVELOPE-ASSOCIATED PROTEIN 2"/>
    <property type="match status" value="1"/>
</dbReference>
<organism evidence="2 3">
    <name type="scientific">Dendrobium thyrsiflorum</name>
    <name type="common">Pinecone-like raceme dendrobium</name>
    <name type="synonym">Orchid</name>
    <dbReference type="NCBI Taxonomy" id="117978"/>
    <lineage>
        <taxon>Eukaryota</taxon>
        <taxon>Viridiplantae</taxon>
        <taxon>Streptophyta</taxon>
        <taxon>Embryophyta</taxon>
        <taxon>Tracheophyta</taxon>
        <taxon>Spermatophyta</taxon>
        <taxon>Magnoliopsida</taxon>
        <taxon>Liliopsida</taxon>
        <taxon>Asparagales</taxon>
        <taxon>Orchidaceae</taxon>
        <taxon>Epidendroideae</taxon>
        <taxon>Malaxideae</taxon>
        <taxon>Dendrobiinae</taxon>
        <taxon>Dendrobium</taxon>
    </lineage>
</organism>
<dbReference type="AlphaFoldDB" id="A0ABD0TXG3"/>
<protein>
    <submittedName>
        <fullName evidence="2">Uncharacterized protein</fullName>
    </submittedName>
</protein>
<dbReference type="Proteomes" id="UP001552299">
    <property type="component" value="Unassembled WGS sequence"/>
</dbReference>
<evidence type="ECO:0000313" key="2">
    <source>
        <dbReference type="EMBL" id="KAL0904406.1"/>
    </source>
</evidence>
<dbReference type="InterPro" id="IPR049932">
    <property type="entry name" value="NEAP1-4"/>
</dbReference>
<gene>
    <name evidence="2" type="ORF">M5K25_026510</name>
</gene>
<evidence type="ECO:0000256" key="1">
    <source>
        <dbReference type="SAM" id="Coils"/>
    </source>
</evidence>
<keyword evidence="3" id="KW-1185">Reference proteome</keyword>
<reference evidence="2 3" key="1">
    <citation type="journal article" date="2024" name="Plant Biotechnol. J.">
        <title>Dendrobium thyrsiflorum genome and its molecular insights into genes involved in important horticultural traits.</title>
        <authorList>
            <person name="Chen B."/>
            <person name="Wang J.Y."/>
            <person name="Zheng P.J."/>
            <person name="Li K.L."/>
            <person name="Liang Y.M."/>
            <person name="Chen X.F."/>
            <person name="Zhang C."/>
            <person name="Zhao X."/>
            <person name="He X."/>
            <person name="Zhang G.Q."/>
            <person name="Liu Z.J."/>
            <person name="Xu Q."/>
        </authorList>
    </citation>
    <scope>NUCLEOTIDE SEQUENCE [LARGE SCALE GENOMIC DNA]</scope>
    <source>
        <strain evidence="2">GZMU011</strain>
    </source>
</reference>
<proteinExistence type="predicted"/>
<comment type="caution">
    <text evidence="2">The sequence shown here is derived from an EMBL/GenBank/DDBJ whole genome shotgun (WGS) entry which is preliminary data.</text>
</comment>
<sequence>MLESEKAVSSSSSLELDPLLKDLNEKKLSFRRNVVSLAAELKDVRNRLASQEETFIQETQSRQLAEAKARNLEEEIVTLQNCLNERDYQLKASSSTSEQVCWCKIVHGDNKHKECGLGSGSMQVVGAMVVHGWGRIGLGDDQHRVDLRLGSIVRLVAMLIWVEVINVVGVLDGLRLLRRFWVASN</sequence>
<keyword evidence="1" id="KW-0175">Coiled coil</keyword>
<feature type="coiled-coil region" evidence="1">
    <location>
        <begin position="20"/>
        <end position="82"/>
    </location>
</feature>
<name>A0ABD0TXG3_DENTH</name>